<sequence length="382" mass="40048">MTVIGWEWAFAAAAALVVALALLAVWQAARISRLHARVLELRHRIEVGAALAAHPKRPEQRLVGVVVNVTKESADHVVGLVRSACADAGMPEPLIMDTTAEDPGHEMSRRALEAGCDVVIAVGGDGTVRAVATEIAGTPSALGVVPLGTGNLFARNIGLPHHNVESCVSEALHGAPHGVDTVNLTLERAGGRTERQVSLVIAGGGLDAQVMASTPDELKQRAGWLAYGAAGLRHVMGPRKTVTVELDDRGPATFRVRSVLLANCGILQAGMVLVPSARFDDGHMDTVLFTPRHALDWARIVAKTTLRFTADIPVMTVRQAKTGRISMAEPLQFQIDGDAVGEVISVRAVVDHGALTVNGVVTEVLAGTEGAVSDRAASPPTS</sequence>
<keyword evidence="4" id="KW-0547">Nucleotide-binding</keyword>
<dbReference type="InterPro" id="IPR016064">
    <property type="entry name" value="NAD/diacylglycerol_kinase_sf"/>
</dbReference>
<feature type="domain" description="DAGKc" evidence="10">
    <location>
        <begin position="58"/>
        <end position="188"/>
    </location>
</feature>
<gene>
    <name evidence="11" type="ORF">FHX47_001972</name>
</gene>
<evidence type="ECO:0000256" key="4">
    <source>
        <dbReference type="ARBA" id="ARBA00022741"/>
    </source>
</evidence>
<dbReference type="GO" id="GO:0008654">
    <property type="term" value="P:phospholipid biosynthetic process"/>
    <property type="evidence" value="ECO:0007669"/>
    <property type="project" value="UniProtKB-KW"/>
</dbReference>
<dbReference type="InterPro" id="IPR001206">
    <property type="entry name" value="Diacylglycerol_kinase_cat_dom"/>
</dbReference>
<comment type="similarity">
    <text evidence="2">Belongs to the diacylglycerol/lipid kinase family.</text>
</comment>
<keyword evidence="8" id="KW-1208">Phospholipid metabolism</keyword>
<keyword evidence="5 11" id="KW-0418">Kinase</keyword>
<keyword evidence="12" id="KW-1185">Reference proteome</keyword>
<comment type="caution">
    <text evidence="11">The sequence shown here is derived from an EMBL/GenBank/DDBJ whole genome shotgun (WGS) entry which is preliminary data.</text>
</comment>
<feature type="transmembrane region" description="Helical" evidence="9">
    <location>
        <begin position="6"/>
        <end position="26"/>
    </location>
</feature>
<dbReference type="Gene3D" id="3.40.50.10330">
    <property type="entry name" value="Probable inorganic polyphosphate/atp-NAD kinase, domain 1"/>
    <property type="match status" value="1"/>
</dbReference>
<keyword evidence="9" id="KW-1133">Transmembrane helix</keyword>
<dbReference type="SUPFAM" id="SSF111331">
    <property type="entry name" value="NAD kinase/diacylglycerol kinase-like"/>
    <property type="match status" value="1"/>
</dbReference>
<evidence type="ECO:0000256" key="1">
    <source>
        <dbReference type="ARBA" id="ARBA00001946"/>
    </source>
</evidence>
<evidence type="ECO:0000256" key="6">
    <source>
        <dbReference type="ARBA" id="ARBA00022840"/>
    </source>
</evidence>
<keyword evidence="7" id="KW-0443">Lipid metabolism</keyword>
<evidence type="ECO:0000256" key="5">
    <source>
        <dbReference type="ARBA" id="ARBA00022777"/>
    </source>
</evidence>
<dbReference type="PANTHER" id="PTHR12358:SF54">
    <property type="entry name" value="SPHINGOSINE KINASE RELATED PROTEIN"/>
    <property type="match status" value="1"/>
</dbReference>
<dbReference type="AlphaFoldDB" id="A0A7W5TTE9"/>
<comment type="cofactor">
    <cofactor evidence="1">
        <name>Mg(2+)</name>
        <dbReference type="ChEBI" id="CHEBI:18420"/>
    </cofactor>
</comment>
<reference evidence="11 12" key="1">
    <citation type="submission" date="2020-08" db="EMBL/GenBank/DDBJ databases">
        <title>Sequencing the genomes of 1000 actinobacteria strains.</title>
        <authorList>
            <person name="Klenk H.-P."/>
        </authorList>
    </citation>
    <scope>NUCLEOTIDE SEQUENCE [LARGE SCALE GENOMIC DNA]</scope>
    <source>
        <strain evidence="11 12">DSM 28238</strain>
    </source>
</reference>
<accession>A0A7W5TTE9</accession>
<dbReference type="Pfam" id="PF00781">
    <property type="entry name" value="DAGK_cat"/>
    <property type="match status" value="1"/>
</dbReference>
<dbReference type="SMART" id="SM00046">
    <property type="entry name" value="DAGKc"/>
    <property type="match status" value="1"/>
</dbReference>
<keyword evidence="6" id="KW-0067">ATP-binding</keyword>
<evidence type="ECO:0000256" key="2">
    <source>
        <dbReference type="ARBA" id="ARBA00005983"/>
    </source>
</evidence>
<dbReference type="Gene3D" id="2.60.200.40">
    <property type="match status" value="1"/>
</dbReference>
<evidence type="ECO:0000259" key="10">
    <source>
        <dbReference type="PROSITE" id="PS50146"/>
    </source>
</evidence>
<dbReference type="PROSITE" id="PS50146">
    <property type="entry name" value="DAGK"/>
    <property type="match status" value="1"/>
</dbReference>
<keyword evidence="7" id="KW-0444">Lipid biosynthesis</keyword>
<dbReference type="Pfam" id="PF19279">
    <property type="entry name" value="YegS_C"/>
    <property type="match status" value="1"/>
</dbReference>
<dbReference type="Proteomes" id="UP000547528">
    <property type="component" value="Unassembled WGS sequence"/>
</dbReference>
<keyword evidence="9" id="KW-0812">Transmembrane</keyword>
<name>A0A7W5TTE9_9MICC</name>
<evidence type="ECO:0000313" key="12">
    <source>
        <dbReference type="Proteomes" id="UP000547528"/>
    </source>
</evidence>
<evidence type="ECO:0000256" key="8">
    <source>
        <dbReference type="ARBA" id="ARBA00023264"/>
    </source>
</evidence>
<dbReference type="InterPro" id="IPR050187">
    <property type="entry name" value="Lipid_Phosphate_FormReg"/>
</dbReference>
<dbReference type="EMBL" id="JACIBT010000015">
    <property type="protein sequence ID" value="MBB3668337.1"/>
    <property type="molecule type" value="Genomic_DNA"/>
</dbReference>
<keyword evidence="3" id="KW-0808">Transferase</keyword>
<evidence type="ECO:0000256" key="7">
    <source>
        <dbReference type="ARBA" id="ARBA00023209"/>
    </source>
</evidence>
<dbReference type="RefSeq" id="WP_183358745.1">
    <property type="nucleotide sequence ID" value="NZ_BAABKR010000001.1"/>
</dbReference>
<organism evidence="11 12">
    <name type="scientific">Garicola koreensis</name>
    <dbReference type="NCBI Taxonomy" id="1262554"/>
    <lineage>
        <taxon>Bacteria</taxon>
        <taxon>Bacillati</taxon>
        <taxon>Actinomycetota</taxon>
        <taxon>Actinomycetes</taxon>
        <taxon>Micrococcales</taxon>
        <taxon>Micrococcaceae</taxon>
        <taxon>Garicola</taxon>
    </lineage>
</organism>
<evidence type="ECO:0000256" key="3">
    <source>
        <dbReference type="ARBA" id="ARBA00022679"/>
    </source>
</evidence>
<keyword evidence="7" id="KW-0594">Phospholipid biosynthesis</keyword>
<dbReference type="PANTHER" id="PTHR12358">
    <property type="entry name" value="SPHINGOSINE KINASE"/>
    <property type="match status" value="1"/>
</dbReference>
<dbReference type="InterPro" id="IPR045540">
    <property type="entry name" value="YegS/DAGK_C"/>
</dbReference>
<dbReference type="GO" id="GO:0016301">
    <property type="term" value="F:kinase activity"/>
    <property type="evidence" value="ECO:0007669"/>
    <property type="project" value="UniProtKB-KW"/>
</dbReference>
<dbReference type="GO" id="GO:0005524">
    <property type="term" value="F:ATP binding"/>
    <property type="evidence" value="ECO:0007669"/>
    <property type="project" value="UniProtKB-KW"/>
</dbReference>
<proteinExistence type="inferred from homology"/>
<protein>
    <submittedName>
        <fullName evidence="11">Diacylglycerol kinase family enzyme</fullName>
    </submittedName>
</protein>
<dbReference type="InterPro" id="IPR017438">
    <property type="entry name" value="ATP-NAD_kinase_N"/>
</dbReference>
<keyword evidence="9" id="KW-0472">Membrane</keyword>
<evidence type="ECO:0000256" key="9">
    <source>
        <dbReference type="SAM" id="Phobius"/>
    </source>
</evidence>
<evidence type="ECO:0000313" key="11">
    <source>
        <dbReference type="EMBL" id="MBB3668337.1"/>
    </source>
</evidence>